<evidence type="ECO:0000256" key="18">
    <source>
        <dbReference type="SAM" id="Phobius"/>
    </source>
</evidence>
<dbReference type="EC" id="2.7.13.3" evidence="3"/>
<evidence type="ECO:0000256" key="2">
    <source>
        <dbReference type="ARBA" id="ARBA00004651"/>
    </source>
</evidence>
<evidence type="ECO:0000313" key="25">
    <source>
        <dbReference type="Proteomes" id="UP000268844"/>
    </source>
</evidence>
<dbReference type="SUPFAM" id="SSF55785">
    <property type="entry name" value="PYP-like sensor domain (PAS domain)"/>
    <property type="match status" value="2"/>
</dbReference>
<keyword evidence="6 24" id="KW-0808">Transferase</keyword>
<dbReference type="CDD" id="cd00088">
    <property type="entry name" value="HPT"/>
    <property type="match status" value="1"/>
</dbReference>
<name>A0A447I8N8_9HYPH</name>
<evidence type="ECO:0000256" key="3">
    <source>
        <dbReference type="ARBA" id="ARBA00012438"/>
    </source>
</evidence>
<evidence type="ECO:0000256" key="16">
    <source>
        <dbReference type="PROSITE-ProRule" id="PRU00110"/>
    </source>
</evidence>
<dbReference type="Gene3D" id="3.30.565.10">
    <property type="entry name" value="Histidine kinase-like ATPase, C-terminal domain"/>
    <property type="match status" value="1"/>
</dbReference>
<dbReference type="GO" id="GO:0005886">
    <property type="term" value="C:plasma membrane"/>
    <property type="evidence" value="ECO:0007669"/>
    <property type="project" value="UniProtKB-SubCell"/>
</dbReference>
<dbReference type="OrthoDB" id="9813151at2"/>
<keyword evidence="12" id="KW-0902">Two-component regulatory system</keyword>
<dbReference type="Gene3D" id="6.10.340.10">
    <property type="match status" value="1"/>
</dbReference>
<dbReference type="InterPro" id="IPR001789">
    <property type="entry name" value="Sig_transdc_resp-reg_receiver"/>
</dbReference>
<keyword evidence="7 18" id="KW-0812">Transmembrane</keyword>
<evidence type="ECO:0000259" key="23">
    <source>
        <dbReference type="PROSITE" id="PS50894"/>
    </source>
</evidence>
<evidence type="ECO:0000256" key="14">
    <source>
        <dbReference type="ARBA" id="ARBA00064003"/>
    </source>
</evidence>
<evidence type="ECO:0000259" key="22">
    <source>
        <dbReference type="PROSITE" id="PS50113"/>
    </source>
</evidence>
<keyword evidence="9 24" id="KW-0418">Kinase</keyword>
<dbReference type="Pfam" id="PF00512">
    <property type="entry name" value="HisKA"/>
    <property type="match status" value="1"/>
</dbReference>
<keyword evidence="8" id="KW-0547">Nucleotide-binding</keyword>
<keyword evidence="13 18" id="KW-0472">Membrane</keyword>
<dbReference type="Pfam" id="PF01627">
    <property type="entry name" value="Hpt"/>
    <property type="match status" value="1"/>
</dbReference>
<dbReference type="InterPro" id="IPR003661">
    <property type="entry name" value="HisK_dim/P_dom"/>
</dbReference>
<dbReference type="SMART" id="SM00388">
    <property type="entry name" value="HisKA"/>
    <property type="match status" value="1"/>
</dbReference>
<dbReference type="Gene3D" id="3.40.50.2300">
    <property type="match status" value="2"/>
</dbReference>
<dbReference type="FunFam" id="1.10.287.130:FF:000002">
    <property type="entry name" value="Two-component osmosensing histidine kinase"/>
    <property type="match status" value="1"/>
</dbReference>
<dbReference type="CDD" id="cd00082">
    <property type="entry name" value="HisKA"/>
    <property type="match status" value="1"/>
</dbReference>
<feature type="transmembrane region" description="Helical" evidence="18">
    <location>
        <begin position="6"/>
        <end position="32"/>
    </location>
</feature>
<keyword evidence="25" id="KW-1185">Reference proteome</keyword>
<dbReference type="GO" id="GO:0005524">
    <property type="term" value="F:ATP binding"/>
    <property type="evidence" value="ECO:0007669"/>
    <property type="project" value="UniProtKB-KW"/>
</dbReference>
<dbReference type="CDD" id="cd17546">
    <property type="entry name" value="REC_hyHK_CKI1_RcsC-like"/>
    <property type="match status" value="2"/>
</dbReference>
<dbReference type="Pfam" id="PF00072">
    <property type="entry name" value="Response_reg"/>
    <property type="match status" value="2"/>
</dbReference>
<proteinExistence type="predicted"/>
<comment type="subcellular location">
    <subcellularLocation>
        <location evidence="2">Cell membrane</location>
        <topology evidence="2">Multi-pass membrane protein</topology>
    </subcellularLocation>
</comment>
<evidence type="ECO:0000256" key="7">
    <source>
        <dbReference type="ARBA" id="ARBA00022692"/>
    </source>
</evidence>
<dbReference type="InterPro" id="IPR000700">
    <property type="entry name" value="PAS-assoc_C"/>
</dbReference>
<gene>
    <name evidence="24" type="primary">barA_2</name>
    <name evidence="24" type="ORF">DEVEQU_00903</name>
</gene>
<feature type="modified residue" description="4-aspartylphosphate" evidence="17">
    <location>
        <position position="1076"/>
    </location>
</feature>
<protein>
    <recommendedName>
        <fullName evidence="15">Sensory/regulatory protein RpfC</fullName>
        <ecNumber evidence="3">2.7.13.3</ecNumber>
    </recommendedName>
</protein>
<feature type="transmembrane region" description="Helical" evidence="18">
    <location>
        <begin position="268"/>
        <end position="290"/>
    </location>
</feature>
<evidence type="ECO:0000313" key="24">
    <source>
        <dbReference type="EMBL" id="VDS03774.1"/>
    </source>
</evidence>
<reference evidence="24 25" key="1">
    <citation type="submission" date="2018-12" db="EMBL/GenBank/DDBJ databases">
        <authorList>
            <person name="Criscuolo A."/>
        </authorList>
    </citation>
    <scope>NUCLEOTIDE SEQUENCE [LARGE SCALE GENOMIC DNA]</scope>
    <source>
        <strain evidence="24">ACIP1116281</strain>
    </source>
</reference>
<dbReference type="SUPFAM" id="SSF47384">
    <property type="entry name" value="Homodimeric domain of signal transducing histidine kinase"/>
    <property type="match status" value="1"/>
</dbReference>
<feature type="domain" description="PAS" evidence="21">
    <location>
        <begin position="482"/>
        <end position="559"/>
    </location>
</feature>
<feature type="modified residue" description="Phosphohistidine" evidence="16">
    <location>
        <position position="1215"/>
    </location>
</feature>
<evidence type="ECO:0000256" key="9">
    <source>
        <dbReference type="ARBA" id="ARBA00022777"/>
    </source>
</evidence>
<evidence type="ECO:0000259" key="19">
    <source>
        <dbReference type="PROSITE" id="PS50109"/>
    </source>
</evidence>
<dbReference type="CDD" id="cd00130">
    <property type="entry name" value="PAS"/>
    <property type="match status" value="2"/>
</dbReference>
<feature type="domain" description="HPt" evidence="23">
    <location>
        <begin position="1176"/>
        <end position="1273"/>
    </location>
</feature>
<evidence type="ECO:0000259" key="20">
    <source>
        <dbReference type="PROSITE" id="PS50110"/>
    </source>
</evidence>
<dbReference type="InterPro" id="IPR003594">
    <property type="entry name" value="HATPase_dom"/>
</dbReference>
<comment type="subunit">
    <text evidence="14">At low DSF concentrations, interacts with RpfF.</text>
</comment>
<feature type="domain" description="Response regulatory" evidence="20">
    <location>
        <begin position="874"/>
        <end position="996"/>
    </location>
</feature>
<dbReference type="SMART" id="SM00448">
    <property type="entry name" value="REC"/>
    <property type="match status" value="2"/>
</dbReference>
<dbReference type="SUPFAM" id="SSF47226">
    <property type="entry name" value="Histidine-containing phosphotransfer domain, HPT domain"/>
    <property type="match status" value="1"/>
</dbReference>
<dbReference type="SUPFAM" id="SSF55874">
    <property type="entry name" value="ATPase domain of HSP90 chaperone/DNA topoisomerase II/histidine kinase"/>
    <property type="match status" value="1"/>
</dbReference>
<dbReference type="FunFam" id="3.30.565.10:FF:000010">
    <property type="entry name" value="Sensor histidine kinase RcsC"/>
    <property type="match status" value="1"/>
</dbReference>
<dbReference type="PANTHER" id="PTHR45339:SF1">
    <property type="entry name" value="HYBRID SIGNAL TRANSDUCTION HISTIDINE KINASE J"/>
    <property type="match status" value="1"/>
</dbReference>
<dbReference type="SUPFAM" id="SSF52172">
    <property type="entry name" value="CheY-like"/>
    <property type="match status" value="2"/>
</dbReference>
<dbReference type="InterPro" id="IPR008207">
    <property type="entry name" value="Sig_transdc_His_kin_Hpt_dom"/>
</dbReference>
<dbReference type="PANTHER" id="PTHR45339">
    <property type="entry name" value="HYBRID SIGNAL TRANSDUCTION HISTIDINE KINASE J"/>
    <property type="match status" value="1"/>
</dbReference>
<evidence type="ECO:0000256" key="1">
    <source>
        <dbReference type="ARBA" id="ARBA00000085"/>
    </source>
</evidence>
<keyword evidence="4" id="KW-1003">Cell membrane</keyword>
<dbReference type="PRINTS" id="PR00344">
    <property type="entry name" value="BCTRLSENSOR"/>
</dbReference>
<dbReference type="GO" id="GO:0000155">
    <property type="term" value="F:phosphorelay sensor kinase activity"/>
    <property type="evidence" value="ECO:0007669"/>
    <property type="project" value="InterPro"/>
</dbReference>
<dbReference type="InterPro" id="IPR000014">
    <property type="entry name" value="PAS"/>
</dbReference>
<dbReference type="Gene3D" id="1.20.120.160">
    <property type="entry name" value="HPT domain"/>
    <property type="match status" value="1"/>
</dbReference>
<dbReference type="RefSeq" id="WP_126149377.1">
    <property type="nucleotide sequence ID" value="NZ_JBHTMH010000001.1"/>
</dbReference>
<evidence type="ECO:0000256" key="13">
    <source>
        <dbReference type="ARBA" id="ARBA00023136"/>
    </source>
</evidence>
<dbReference type="InterPro" id="IPR005467">
    <property type="entry name" value="His_kinase_dom"/>
</dbReference>
<feature type="domain" description="PAC" evidence="22">
    <location>
        <begin position="436"/>
        <end position="488"/>
    </location>
</feature>
<dbReference type="Gene3D" id="3.30.450.20">
    <property type="entry name" value="PAS domain"/>
    <property type="match status" value="2"/>
</dbReference>
<dbReference type="SMART" id="SM00387">
    <property type="entry name" value="HATPase_c"/>
    <property type="match status" value="1"/>
</dbReference>
<dbReference type="Pfam" id="PF02518">
    <property type="entry name" value="HATPase_c"/>
    <property type="match status" value="1"/>
</dbReference>
<evidence type="ECO:0000256" key="11">
    <source>
        <dbReference type="ARBA" id="ARBA00022989"/>
    </source>
</evidence>
<dbReference type="InterPro" id="IPR013655">
    <property type="entry name" value="PAS_fold_3"/>
</dbReference>
<dbReference type="InterPro" id="IPR011006">
    <property type="entry name" value="CheY-like_superfamily"/>
</dbReference>
<evidence type="ECO:0000259" key="21">
    <source>
        <dbReference type="PROSITE" id="PS50112"/>
    </source>
</evidence>
<evidence type="ECO:0000256" key="6">
    <source>
        <dbReference type="ARBA" id="ARBA00022679"/>
    </source>
</evidence>
<dbReference type="PROSITE" id="PS50894">
    <property type="entry name" value="HPT"/>
    <property type="match status" value="1"/>
</dbReference>
<dbReference type="InterPro" id="IPR035965">
    <property type="entry name" value="PAS-like_dom_sf"/>
</dbReference>
<keyword evidence="10" id="KW-0067">ATP-binding</keyword>
<dbReference type="InterPro" id="IPR036890">
    <property type="entry name" value="HATPase_C_sf"/>
</dbReference>
<dbReference type="InterPro" id="IPR004358">
    <property type="entry name" value="Sig_transdc_His_kin-like_C"/>
</dbReference>
<evidence type="ECO:0000256" key="17">
    <source>
        <dbReference type="PROSITE-ProRule" id="PRU00169"/>
    </source>
</evidence>
<dbReference type="PROSITE" id="PS50109">
    <property type="entry name" value="HIS_KIN"/>
    <property type="match status" value="1"/>
</dbReference>
<evidence type="ECO:0000256" key="5">
    <source>
        <dbReference type="ARBA" id="ARBA00022553"/>
    </source>
</evidence>
<dbReference type="PROSITE" id="PS50113">
    <property type="entry name" value="PAC"/>
    <property type="match status" value="1"/>
</dbReference>
<dbReference type="EMBL" id="UZWD01000015">
    <property type="protein sequence ID" value="VDS03774.1"/>
    <property type="molecule type" value="Genomic_DNA"/>
</dbReference>
<comment type="catalytic activity">
    <reaction evidence="1">
        <text>ATP + protein L-histidine = ADP + protein N-phospho-L-histidine.</text>
        <dbReference type="EC" id="2.7.13.3"/>
    </reaction>
</comment>
<dbReference type="InterPro" id="IPR036097">
    <property type="entry name" value="HisK_dim/P_sf"/>
</dbReference>
<feature type="domain" description="Response regulatory" evidence="20">
    <location>
        <begin position="1027"/>
        <end position="1143"/>
    </location>
</feature>
<dbReference type="Proteomes" id="UP000268844">
    <property type="component" value="Unassembled WGS sequence"/>
</dbReference>
<feature type="domain" description="Histidine kinase" evidence="19">
    <location>
        <begin position="631"/>
        <end position="853"/>
    </location>
</feature>
<dbReference type="PROSITE" id="PS50112">
    <property type="entry name" value="PAS"/>
    <property type="match status" value="1"/>
</dbReference>
<dbReference type="CDD" id="cd16922">
    <property type="entry name" value="HATPase_EvgS-ArcB-TorS-like"/>
    <property type="match status" value="1"/>
</dbReference>
<keyword evidence="11 18" id="KW-1133">Transmembrane helix</keyword>
<dbReference type="InterPro" id="IPR036641">
    <property type="entry name" value="HPT_dom_sf"/>
</dbReference>
<feature type="modified residue" description="4-aspartylphosphate" evidence="17">
    <location>
        <position position="928"/>
    </location>
</feature>
<dbReference type="NCBIfam" id="TIGR00229">
    <property type="entry name" value="sensory_box"/>
    <property type="match status" value="1"/>
</dbReference>
<dbReference type="Gene3D" id="1.10.287.130">
    <property type="match status" value="1"/>
</dbReference>
<evidence type="ECO:0000256" key="10">
    <source>
        <dbReference type="ARBA" id="ARBA00022840"/>
    </source>
</evidence>
<sequence length="1364" mass="145352">MFGRKISIQTALILIIISVFIPILGVIGMAILNAGASYREASTQQLLETAQVVSQAVDSELDATARLMHGVAELRRLEIAQNQTAGDGAALLGGSFALVTVQEGQAVAAGPGEIGTIALEAARSGQPSLSNIIAQGLDGDEGPHLVLAVPHSSGEGREEIAVLVASPAELIRSLARTAHTSGNAILAITDGSGRIIGRSVDGERFVGRPVPDWETLRALGTDRGWFRATTIEGNQIVFAFSAIPGTPGWMAVVGEPAASFDARWQGPIMTMVIASAITVLLAIVMAILLARQVLRPISGLVKRAQAIVADDSANPGRPDIAVPPSFVSEFETLRTSLDQADAVLHRSLDESRAAEHAALQSAQAMREAERLARIGSWTLDLATHEFVCSDMLYELNGADPDGPPLTVADLQRFMTRDSLRDMQRAMDRCIATGEPYGIEVEHLRKDGRHFQAFIQGQRICDEHGKAIKLSGTVQDVSERNEERKRLAALADNLPSGVIFRLERGSGTAMRASYVSAGIEDLVGLSPAEIVDDLARFVALVDPEDQPGLDTLFDSSLQPGQVFDHAVRVNTGPRGTIWMHIRAALRLQANGSFVWDGIARDITSEREVADALRAAKDAAEAAESAKSDFLATMSHEIRTPMNTVIGMTRLALQTDLDARQRNYLEKINGSATALLGIINDILDFSKIEAGGMTLEGAVFSLESVLEGVSAVTALRAEEKGLELAFAVDPSIPSHLQGDALRLGQVLTNLVSNAVKFTDQGEIVVSVRPAGIMTGDAIRLEFSVKDTGIGLTEHEMAGLFRPFTQAASDTSRRYGGTGLGLAICRRLVEMMDGEIGVQSEPGLGSTFSFSARFERVRDAEIPAVAIKTSGQIRGRRALIVDDNQSAREALAEMVGGFGMSVETVASGKKAIALLREQAALSTPFDIVLLDWRMPEQDGLETARLIRADQGLPDMPAVLMVTAYGHEVVMQAVDEIGLQGVLLKPVTQSLMFNTILGALAPAKGALEDGAARSRTPANSGADLAALAGRRVLVVDDNALNREVATDFLELVGVKVETAVNGVDALAKIAAQRFDVVLMDMHMPVMNGLDAVREIRKRPEWANLPVVALTAQARVEDHRASIEAGMTAHLTKPIDEKALYGTLMEVLGLSGDDGAGHEAAPDISNEEIDLVAIRSRFGGDDKRTERVMRGFLRDFSAAPTQLESLLATQDWEGLAELVHQIKGGAGYVASAGLVDSAEALERAARRHDMASVLPLAAPFIANLRKSLAALENALAAVATPTATPGTAFDSLAALDLVERALPLVQKGEFAANALLEQLSRTLGANALQADSVHIQDLFDELEIEAAVSALRALRAQLAESAPEREAAR</sequence>
<evidence type="ECO:0000256" key="4">
    <source>
        <dbReference type="ARBA" id="ARBA00022475"/>
    </source>
</evidence>
<dbReference type="CDD" id="cd18774">
    <property type="entry name" value="PDC2_HK_sensor"/>
    <property type="match status" value="1"/>
</dbReference>
<accession>A0A447I8N8</accession>
<evidence type="ECO:0000256" key="8">
    <source>
        <dbReference type="ARBA" id="ARBA00022741"/>
    </source>
</evidence>
<dbReference type="PROSITE" id="PS50110">
    <property type="entry name" value="RESPONSE_REGULATORY"/>
    <property type="match status" value="2"/>
</dbReference>
<evidence type="ECO:0000256" key="12">
    <source>
        <dbReference type="ARBA" id="ARBA00023012"/>
    </source>
</evidence>
<evidence type="ECO:0000256" key="15">
    <source>
        <dbReference type="ARBA" id="ARBA00068150"/>
    </source>
</evidence>
<keyword evidence="5 17" id="KW-0597">Phosphoprotein</keyword>
<dbReference type="Pfam" id="PF08447">
    <property type="entry name" value="PAS_3"/>
    <property type="match status" value="2"/>
</dbReference>
<organism evidence="24 25">
    <name type="scientific">Devosia equisanguinis</name>
    <dbReference type="NCBI Taxonomy" id="2490941"/>
    <lineage>
        <taxon>Bacteria</taxon>
        <taxon>Pseudomonadati</taxon>
        <taxon>Pseudomonadota</taxon>
        <taxon>Alphaproteobacteria</taxon>
        <taxon>Hyphomicrobiales</taxon>
        <taxon>Devosiaceae</taxon>
        <taxon>Devosia</taxon>
    </lineage>
</organism>